<reference evidence="3 4" key="1">
    <citation type="journal article" date="2015" name="Sci. Rep.">
        <title>Genome of the facultative scuticociliatosis pathogen Pseudocohnilembus persalinus provides insight into its virulence through horizontal gene transfer.</title>
        <authorList>
            <person name="Xiong J."/>
            <person name="Wang G."/>
            <person name="Cheng J."/>
            <person name="Tian M."/>
            <person name="Pan X."/>
            <person name="Warren A."/>
            <person name="Jiang C."/>
            <person name="Yuan D."/>
            <person name="Miao W."/>
        </authorList>
    </citation>
    <scope>NUCLEOTIDE SEQUENCE [LARGE SCALE GENOMIC DNA]</scope>
    <source>
        <strain evidence="3">36N120E</strain>
    </source>
</reference>
<dbReference type="EMBL" id="LDAU01000080">
    <property type="protein sequence ID" value="KRX07828.1"/>
    <property type="molecule type" value="Genomic_DNA"/>
</dbReference>
<keyword evidence="2" id="KW-1133">Transmembrane helix</keyword>
<sequence>MSNQISQIYLQNQKNFPTKNEQEIYNSRFAEEKYQQRKLISSNCDENSLPNIFYDQDGETDLSQIECLPVNIFLDDGECEQFIYVVQDWKNEALSSPQYFYNQVCLQCLNDDQNLCECPENEFFNYLDQQCEQCPDRCSKCTYDILGQQQILCYECISSDTVPPDCNCPTNSFFLDSLDQCKTCQELVSDQLYFYDYSQEDQSCLYYETDAASPCYYLNKICRKCSDSINIFCESCLDKTVQNDQLKCIKCLGQNRDVNLDCACYENYIPNPTSPYDCIKCEDSFYLDPVTYSTCSQEDMYNNANNCDYDSLCLNPTVQTNDFCEEVKINSSNNIICIKCKGNRLPPLCECDSGQELVPDSSQLENCKQCEEGTYFSLQKYNDNCKPSGILNYECEENQICQNCNDINTLCLACTSDRICYKCDGENRQTPDCDCMETYVPNPTNTKNCKKCEGDLHFYPKVNSECTLQQKLDKDTGCQYSDICMDFQFINLYCTDPQYDNNEYIEVCQQCKGNRVPPTCQCQDNMLPITGNKDNCDYCDTQYYYDQELDNCKNIPGNVENFNCSMEEACQPCTNHNKYCLQCNKQECLICEGNRSPPHCKCQQGTLVKKEAISTCVYCANDTFYDDEQDKCKINANDGEYDCFYENICIPCKERYNQFCTQCSKEKCNSCAGNRVVPNCKCPEQKAPKKTDILTCQTCENGKYYEPYKDKCKEDTNDGEYQCFLEQICVSCTEINIYCTECTTNEGCVQCGQNRNLPHCKCPLNMVQSDVYHSLCVECPSGTYYEYNYDICRADIQDQLTQEQYVNYLKCTEEEVCQKCSNLNKFCESCSKNYKSQQISCHKCLGDLNIIEFGEIEFSGQNLDVTSCGCSRGSYSFSNETSVCQSCVDNVECLGFNILDLEPGYWREGINSDQIYSCQNKPENCLGGQADFTCQKGYMGALCEACDSYGDIWGQSYGAEGQYQCVLCNRGFIYFKVFLFTILMSFLTAYMSYQGVLEVQTQLQEEVVDQAFTEKFGLKIETDQMTIYIKIFLQYFASISIISSLDIIDLSFSDSVTQVVGNPSQLIGFTVDCFAADIGRKLPISYLRITYLILQFICYILVCVAFFLIFKKQLFKTKQKITYCPQNGNPQHYKPEYVYDPSPPIKMLLIKVFIFLFIDIQPSFINVLVNSLSCKKIGEKSYQMSDTTLECDTTTYTNFSYYYSLPLLLFWAFVMPIILAKILQNSSKKNKYGKKIKQTQEEEEAIKNIFKIQQQKYVNKELIFQYDDGKDQTHLDSFQMKYKYGFLYLEKHNVLEAQGTKASYLSLIFALLFYYSESLPLKILATALMFYVNGLFIFNLASQTFKEKYKKLKTWILKKLSFIEYYRKKYEKSKDSLHLAAQYWKIIKKFLQMSIYLKSKKQINLVRNKNVDQDSLRLNYPGIEDELVKHLEKKEKEEKAQFRLFQKSVRKLFKQKQYSVKQISDRQQKNSNGNYEKKYETDQSLVQNSQSNINLVQTSNKSFGNSNDNSPKTRDTPIKQQNQPNKFQIQQDKKNINKEQLGKRNNVINIRNTQKQIYGRNKKETQIHQNSEKKYLNSENNLDLLTQISQIDKEHTKNNNVDEFQLQLKDKKLKKNSFIIDRSYLSYQDNDELEISANIPQNQQHIQQILNLSQSFSKEQEIEQKQVQNGNTLEKPKKQRRYQKQMQQSKSNNNINNYINNNINNNQNNDQDLNLQVISNDSD</sequence>
<feature type="compositionally biased region" description="Polar residues" evidence="1">
    <location>
        <begin position="1498"/>
        <end position="1510"/>
    </location>
</feature>
<keyword evidence="2" id="KW-0812">Transmembrane</keyword>
<dbReference type="OrthoDB" id="300641at2759"/>
<evidence type="ECO:0000313" key="3">
    <source>
        <dbReference type="EMBL" id="KRX07828.1"/>
    </source>
</evidence>
<protein>
    <recommendedName>
        <fullName evidence="5">Insulin-like growth factor binding protein, N-terminal</fullName>
    </recommendedName>
</protein>
<feature type="transmembrane region" description="Helical" evidence="2">
    <location>
        <begin position="1299"/>
        <end position="1315"/>
    </location>
</feature>
<feature type="region of interest" description="Disordered" evidence="1">
    <location>
        <begin position="1461"/>
        <end position="1484"/>
    </location>
</feature>
<evidence type="ECO:0000256" key="2">
    <source>
        <dbReference type="SAM" id="Phobius"/>
    </source>
</evidence>
<organism evidence="3 4">
    <name type="scientific">Pseudocohnilembus persalinus</name>
    <name type="common">Ciliate</name>
    <dbReference type="NCBI Taxonomy" id="266149"/>
    <lineage>
        <taxon>Eukaryota</taxon>
        <taxon>Sar</taxon>
        <taxon>Alveolata</taxon>
        <taxon>Ciliophora</taxon>
        <taxon>Intramacronucleata</taxon>
        <taxon>Oligohymenophorea</taxon>
        <taxon>Scuticociliatia</taxon>
        <taxon>Philasterida</taxon>
        <taxon>Pseudocohnilembidae</taxon>
        <taxon>Pseudocohnilembus</taxon>
    </lineage>
</organism>
<feature type="transmembrane region" description="Helical" evidence="2">
    <location>
        <begin position="1201"/>
        <end position="1223"/>
    </location>
</feature>
<feature type="region of interest" description="Disordered" evidence="1">
    <location>
        <begin position="1684"/>
        <end position="1711"/>
    </location>
</feature>
<keyword evidence="4" id="KW-1185">Reference proteome</keyword>
<keyword evidence="2" id="KW-0472">Membrane</keyword>
<evidence type="ECO:0000313" key="4">
    <source>
        <dbReference type="Proteomes" id="UP000054937"/>
    </source>
</evidence>
<proteinExistence type="predicted"/>
<evidence type="ECO:0000256" key="1">
    <source>
        <dbReference type="SAM" id="MobiDB-lite"/>
    </source>
</evidence>
<feature type="transmembrane region" description="Helical" evidence="2">
    <location>
        <begin position="1089"/>
        <end position="1110"/>
    </location>
</feature>
<dbReference type="InParanoid" id="A0A0V0QZY5"/>
<feature type="compositionally biased region" description="Low complexity" evidence="1">
    <location>
        <begin position="1518"/>
        <end position="1527"/>
    </location>
</feature>
<feature type="transmembrane region" description="Helical" evidence="2">
    <location>
        <begin position="972"/>
        <end position="993"/>
    </location>
</feature>
<gene>
    <name evidence="3" type="ORF">PPERSA_07578</name>
</gene>
<dbReference type="Proteomes" id="UP000054937">
    <property type="component" value="Unassembled WGS sequence"/>
</dbReference>
<name>A0A0V0QZY5_PSEPJ</name>
<feature type="region of interest" description="Disordered" evidence="1">
    <location>
        <begin position="1498"/>
        <end position="1527"/>
    </location>
</feature>
<accession>A0A0V0QZY5</accession>
<evidence type="ECO:0008006" key="5">
    <source>
        <dbReference type="Google" id="ProtNLM"/>
    </source>
</evidence>
<feature type="transmembrane region" description="Helical" evidence="2">
    <location>
        <begin position="1321"/>
        <end position="1341"/>
    </location>
</feature>
<comment type="caution">
    <text evidence="3">The sequence shown here is derived from an EMBL/GenBank/DDBJ whole genome shotgun (WGS) entry which is preliminary data.</text>
</comment>
<feature type="transmembrane region" description="Helical" evidence="2">
    <location>
        <begin position="1027"/>
        <end position="1048"/>
    </location>
</feature>
<dbReference type="PANTHER" id="PTHR11319:SF35">
    <property type="entry name" value="OUTER MEMBRANE PROTEIN PMPC-RELATED"/>
    <property type="match status" value="1"/>
</dbReference>
<dbReference type="PANTHER" id="PTHR11319">
    <property type="entry name" value="G PROTEIN-COUPLED RECEPTOR-RELATED"/>
    <property type="match status" value="1"/>
</dbReference>